<proteinExistence type="predicted"/>
<evidence type="ECO:0000313" key="2">
    <source>
        <dbReference type="Proteomes" id="UP001152484"/>
    </source>
</evidence>
<keyword evidence="2" id="KW-1185">Reference proteome</keyword>
<organism evidence="1 2">
    <name type="scientific">Cuscuta europaea</name>
    <name type="common">European dodder</name>
    <dbReference type="NCBI Taxonomy" id="41803"/>
    <lineage>
        <taxon>Eukaryota</taxon>
        <taxon>Viridiplantae</taxon>
        <taxon>Streptophyta</taxon>
        <taxon>Embryophyta</taxon>
        <taxon>Tracheophyta</taxon>
        <taxon>Spermatophyta</taxon>
        <taxon>Magnoliopsida</taxon>
        <taxon>eudicotyledons</taxon>
        <taxon>Gunneridae</taxon>
        <taxon>Pentapetalae</taxon>
        <taxon>asterids</taxon>
        <taxon>lamiids</taxon>
        <taxon>Solanales</taxon>
        <taxon>Convolvulaceae</taxon>
        <taxon>Cuscuteae</taxon>
        <taxon>Cuscuta</taxon>
        <taxon>Cuscuta subgen. Cuscuta</taxon>
    </lineage>
</organism>
<dbReference type="Proteomes" id="UP001152484">
    <property type="component" value="Unassembled WGS sequence"/>
</dbReference>
<protein>
    <submittedName>
        <fullName evidence="1">Uncharacterized protein</fullName>
    </submittedName>
</protein>
<dbReference type="EMBL" id="CAMAPE010000006">
    <property type="protein sequence ID" value="CAH9070749.1"/>
    <property type="molecule type" value="Genomic_DNA"/>
</dbReference>
<gene>
    <name evidence="1" type="ORF">CEURO_LOCUS3761</name>
</gene>
<dbReference type="AlphaFoldDB" id="A0A9P1E122"/>
<comment type="caution">
    <text evidence="1">The sequence shown here is derived from an EMBL/GenBank/DDBJ whole genome shotgun (WGS) entry which is preliminary data.</text>
</comment>
<sequence length="89" mass="9719">MPILTGHTFAHSSTSVVLVSEEEPPLPSDPAVDDVSSEPAADVVVVTKRKFNFKSLIKSLCLLRIQKKNRLRACTTGSAKLLLFDTHSQ</sequence>
<reference evidence="1" key="1">
    <citation type="submission" date="2022-07" db="EMBL/GenBank/DDBJ databases">
        <authorList>
            <person name="Macas J."/>
            <person name="Novak P."/>
            <person name="Neumann P."/>
        </authorList>
    </citation>
    <scope>NUCLEOTIDE SEQUENCE</scope>
</reference>
<name>A0A9P1E122_CUSEU</name>
<evidence type="ECO:0000313" key="1">
    <source>
        <dbReference type="EMBL" id="CAH9070749.1"/>
    </source>
</evidence>
<accession>A0A9P1E122</accession>
<feature type="non-terminal residue" evidence="1">
    <location>
        <position position="89"/>
    </location>
</feature>